<dbReference type="EMBL" id="JAPWTJ010003575">
    <property type="protein sequence ID" value="KAJ8954760.1"/>
    <property type="molecule type" value="Genomic_DNA"/>
</dbReference>
<evidence type="ECO:0000256" key="1">
    <source>
        <dbReference type="ARBA" id="ARBA00004123"/>
    </source>
</evidence>
<keyword evidence="7" id="KW-1185">Reference proteome</keyword>
<keyword evidence="5" id="KW-0539">Nucleus</keyword>
<dbReference type="Proteomes" id="UP001162164">
    <property type="component" value="Unassembled WGS sequence"/>
</dbReference>
<dbReference type="SUPFAM" id="SSF140996">
    <property type="entry name" value="Hermes dimerisation domain"/>
    <property type="match status" value="1"/>
</dbReference>
<keyword evidence="3" id="KW-0863">Zinc-finger</keyword>
<evidence type="ECO:0000313" key="6">
    <source>
        <dbReference type="EMBL" id="KAJ8954760.1"/>
    </source>
</evidence>
<organism evidence="6 7">
    <name type="scientific">Molorchus minor</name>
    <dbReference type="NCBI Taxonomy" id="1323400"/>
    <lineage>
        <taxon>Eukaryota</taxon>
        <taxon>Metazoa</taxon>
        <taxon>Ecdysozoa</taxon>
        <taxon>Arthropoda</taxon>
        <taxon>Hexapoda</taxon>
        <taxon>Insecta</taxon>
        <taxon>Pterygota</taxon>
        <taxon>Neoptera</taxon>
        <taxon>Endopterygota</taxon>
        <taxon>Coleoptera</taxon>
        <taxon>Polyphaga</taxon>
        <taxon>Cucujiformia</taxon>
        <taxon>Chrysomeloidea</taxon>
        <taxon>Cerambycidae</taxon>
        <taxon>Lamiinae</taxon>
        <taxon>Monochamini</taxon>
        <taxon>Molorchus</taxon>
    </lineage>
</organism>
<keyword evidence="4" id="KW-0862">Zinc</keyword>
<evidence type="ECO:0000256" key="4">
    <source>
        <dbReference type="ARBA" id="ARBA00022833"/>
    </source>
</evidence>
<name>A0ABQ9IQW7_9CUCU</name>
<reference evidence="6" key="1">
    <citation type="journal article" date="2023" name="Insect Mol. Biol.">
        <title>Genome sequencing provides insights into the evolution of gene families encoding plant cell wall-degrading enzymes in longhorned beetles.</title>
        <authorList>
            <person name="Shin N.R."/>
            <person name="Okamura Y."/>
            <person name="Kirsch R."/>
            <person name="Pauchet Y."/>
        </authorList>
    </citation>
    <scope>NUCLEOTIDE SEQUENCE</scope>
    <source>
        <strain evidence="6">MMC_N1</strain>
    </source>
</reference>
<comment type="caution">
    <text evidence="6">The sequence shown here is derived from an EMBL/GenBank/DDBJ whole genome shotgun (WGS) entry which is preliminary data.</text>
</comment>
<sequence length="167" mass="18321">MSIVNFCGGSGKAANTTSMTNHIKYKHSELLPQLLTVIKKSSSTVPASSEPESSSSSQSSLSVARLTSASHQQNIVNCLTPVWSIDDARSTEIHIYIAKMIALDNQPISCVEDIGFRNLIRKLKPKYNMPSRKYFADNIIPRIYNDTRSEIKKGVLSAAAISVTTDM</sequence>
<comment type="subcellular location">
    <subcellularLocation>
        <location evidence="1">Nucleus</location>
    </subcellularLocation>
</comment>
<dbReference type="PANTHER" id="PTHR46481">
    <property type="entry name" value="ZINC FINGER BED DOMAIN-CONTAINING PROTEIN 4"/>
    <property type="match status" value="1"/>
</dbReference>
<evidence type="ECO:0000313" key="7">
    <source>
        <dbReference type="Proteomes" id="UP001162164"/>
    </source>
</evidence>
<evidence type="ECO:0000256" key="2">
    <source>
        <dbReference type="ARBA" id="ARBA00022723"/>
    </source>
</evidence>
<dbReference type="InterPro" id="IPR052035">
    <property type="entry name" value="ZnF_BED_domain_contain"/>
</dbReference>
<dbReference type="PANTHER" id="PTHR46481:SF10">
    <property type="entry name" value="ZINC FINGER BED DOMAIN-CONTAINING PROTEIN 39"/>
    <property type="match status" value="1"/>
</dbReference>
<accession>A0ABQ9IQW7</accession>
<keyword evidence="2" id="KW-0479">Metal-binding</keyword>
<proteinExistence type="predicted"/>
<evidence type="ECO:0000256" key="3">
    <source>
        <dbReference type="ARBA" id="ARBA00022771"/>
    </source>
</evidence>
<evidence type="ECO:0000256" key="5">
    <source>
        <dbReference type="ARBA" id="ARBA00023242"/>
    </source>
</evidence>
<gene>
    <name evidence="6" type="ORF">NQ317_003760</name>
</gene>
<protein>
    <submittedName>
        <fullName evidence="6">Uncharacterized protein</fullName>
    </submittedName>
</protein>